<sequence>MRATCICEKQVNNADKSVVHKPRPQGLISLLSYAEKRQDNAGKRILQQKDDLLKDGEILILAGGFENSEKVVLYSKNEPPQTLNNLYSNQEEADTRIILHLLHESRSTQQILVKFVDTDVLLLLIHFCSTIPHLETITVYMQLGRSTNRRFLCIGKIIQQLGALLCSCLMSMHCLTGCDTTSALYKIGKKSAFDVLKRNIAILENLSKLPTLPEDKALEVATQYMLLLYKNENPTVRTLNDLRLKLATTSNKPAPELPPTDAAFYQHFLRILTSSSSSSSDEEDLNPRKARIISVKESILEQFDDINFKMRFRVSKDCATEILHLIGQHQLEPRSGRNMPIPAMTQLLLTLRYYAAGSFQICTGNIFKEQLTAPTSKFNHLAAIWQKCIEIVNDGFLLTSKQYLTLH</sequence>
<dbReference type="AlphaFoldDB" id="A0AAN7VJP0"/>
<dbReference type="Proteomes" id="UP001329430">
    <property type="component" value="Chromosome 3"/>
</dbReference>
<organism evidence="1 2">
    <name type="scientific">Pyrocoelia pectoralis</name>
    <dbReference type="NCBI Taxonomy" id="417401"/>
    <lineage>
        <taxon>Eukaryota</taxon>
        <taxon>Metazoa</taxon>
        <taxon>Ecdysozoa</taxon>
        <taxon>Arthropoda</taxon>
        <taxon>Hexapoda</taxon>
        <taxon>Insecta</taxon>
        <taxon>Pterygota</taxon>
        <taxon>Neoptera</taxon>
        <taxon>Endopterygota</taxon>
        <taxon>Coleoptera</taxon>
        <taxon>Polyphaga</taxon>
        <taxon>Elateriformia</taxon>
        <taxon>Elateroidea</taxon>
        <taxon>Lampyridae</taxon>
        <taxon>Lampyrinae</taxon>
        <taxon>Pyrocoelia</taxon>
    </lineage>
</organism>
<comment type="caution">
    <text evidence="1">The sequence shown here is derived from an EMBL/GenBank/DDBJ whole genome shotgun (WGS) entry which is preliminary data.</text>
</comment>
<keyword evidence="2" id="KW-1185">Reference proteome</keyword>
<protein>
    <submittedName>
        <fullName evidence="1">Uncharacterized protein</fullName>
    </submittedName>
</protein>
<dbReference type="PANTHER" id="PTHR46704:SF1">
    <property type="entry name" value="TELOMERE LENGTH REGULATION PROTEIN TEL2 HOMOLOG"/>
    <property type="match status" value="1"/>
</dbReference>
<dbReference type="PANTHER" id="PTHR46704">
    <property type="entry name" value="CXC DOMAIN-CONTAINING PROTEIN-RELATED"/>
    <property type="match status" value="1"/>
</dbReference>
<reference evidence="1 2" key="1">
    <citation type="journal article" date="2024" name="Insects">
        <title>An Improved Chromosome-Level Genome Assembly of the Firefly Pyrocoelia pectoralis.</title>
        <authorList>
            <person name="Fu X."/>
            <person name="Meyer-Rochow V.B."/>
            <person name="Ballantyne L."/>
            <person name="Zhu X."/>
        </authorList>
    </citation>
    <scope>NUCLEOTIDE SEQUENCE [LARGE SCALE GENOMIC DNA]</scope>
    <source>
        <strain evidence="1">XCY_ONT2</strain>
    </source>
</reference>
<dbReference type="EMBL" id="JAVRBK010000003">
    <property type="protein sequence ID" value="KAK5646186.1"/>
    <property type="molecule type" value="Genomic_DNA"/>
</dbReference>
<name>A0AAN7VJP0_9COLE</name>
<gene>
    <name evidence="1" type="ORF">RI129_004650</name>
</gene>
<proteinExistence type="predicted"/>
<evidence type="ECO:0000313" key="2">
    <source>
        <dbReference type="Proteomes" id="UP001329430"/>
    </source>
</evidence>
<evidence type="ECO:0000313" key="1">
    <source>
        <dbReference type="EMBL" id="KAK5646186.1"/>
    </source>
</evidence>
<accession>A0AAN7VJP0</accession>